<evidence type="ECO:0000256" key="1">
    <source>
        <dbReference type="SAM" id="Phobius"/>
    </source>
</evidence>
<dbReference type="RefSeq" id="XP_018298098.1">
    <property type="nucleotide sequence ID" value="XM_018440432.1"/>
</dbReference>
<dbReference type="Proteomes" id="UP000077315">
    <property type="component" value="Unassembled WGS sequence"/>
</dbReference>
<evidence type="ECO:0000313" key="3">
    <source>
        <dbReference type="Proteomes" id="UP000077315"/>
    </source>
</evidence>
<accession>A0A167QQ87</accession>
<proteinExistence type="predicted"/>
<gene>
    <name evidence="2" type="ORF">PHYBLDRAFT_59098</name>
</gene>
<feature type="transmembrane region" description="Helical" evidence="1">
    <location>
        <begin position="152"/>
        <end position="179"/>
    </location>
</feature>
<keyword evidence="1" id="KW-0812">Transmembrane</keyword>
<dbReference type="EMBL" id="KV440972">
    <property type="protein sequence ID" value="OAD80058.1"/>
    <property type="molecule type" value="Genomic_DNA"/>
</dbReference>
<dbReference type="GeneID" id="29001338"/>
<sequence>MAVSFVTYLVIFFAFCINYALTVTALVMPKWLTFVTPIPFYIETNYGLFKLCKSFLRECRPFPSAKYNDCEQEGFCELWRASAAGMVLATIIGGLAILALLGTLCGGRLNRERAWSGVAGLFVISAIPQAFSMGVIAYLFNTSDSFYIGTRYNVSFIICIIAWCLNIILAIMLTMVAMLSPPEYAYQPLN</sequence>
<evidence type="ECO:0000313" key="2">
    <source>
        <dbReference type="EMBL" id="OAD80058.1"/>
    </source>
</evidence>
<name>A0A167QQ87_PHYB8</name>
<keyword evidence="1" id="KW-0472">Membrane</keyword>
<protein>
    <submittedName>
        <fullName evidence="2">Uncharacterized protein</fullName>
    </submittedName>
</protein>
<dbReference type="Gene3D" id="1.20.140.150">
    <property type="match status" value="1"/>
</dbReference>
<organism evidence="2 3">
    <name type="scientific">Phycomyces blakesleeanus (strain ATCC 8743b / DSM 1359 / FGSC 10004 / NBRC 33097 / NRRL 1555)</name>
    <dbReference type="NCBI Taxonomy" id="763407"/>
    <lineage>
        <taxon>Eukaryota</taxon>
        <taxon>Fungi</taxon>
        <taxon>Fungi incertae sedis</taxon>
        <taxon>Mucoromycota</taxon>
        <taxon>Mucoromycotina</taxon>
        <taxon>Mucoromycetes</taxon>
        <taxon>Mucorales</taxon>
        <taxon>Phycomycetaceae</taxon>
        <taxon>Phycomyces</taxon>
    </lineage>
</organism>
<keyword evidence="1" id="KW-1133">Transmembrane helix</keyword>
<feature type="transmembrane region" description="Helical" evidence="1">
    <location>
        <begin position="83"/>
        <end position="106"/>
    </location>
</feature>
<feature type="transmembrane region" description="Helical" evidence="1">
    <location>
        <begin position="7"/>
        <end position="28"/>
    </location>
</feature>
<dbReference type="OrthoDB" id="61370at2759"/>
<feature type="transmembrane region" description="Helical" evidence="1">
    <location>
        <begin position="118"/>
        <end position="140"/>
    </location>
</feature>
<keyword evidence="3" id="KW-1185">Reference proteome</keyword>
<reference evidence="3" key="1">
    <citation type="submission" date="2015-06" db="EMBL/GenBank/DDBJ databases">
        <title>Expansion of signal transduction pathways in fungi by whole-genome duplication.</title>
        <authorList>
            <consortium name="DOE Joint Genome Institute"/>
            <person name="Corrochano L.M."/>
            <person name="Kuo A."/>
            <person name="Marcet-Houben M."/>
            <person name="Polaino S."/>
            <person name="Salamov A."/>
            <person name="Villalobos J.M."/>
            <person name="Alvarez M.I."/>
            <person name="Avalos J."/>
            <person name="Benito E.P."/>
            <person name="Benoit I."/>
            <person name="Burger G."/>
            <person name="Camino L.P."/>
            <person name="Canovas D."/>
            <person name="Cerda-Olmedo E."/>
            <person name="Cheng J.-F."/>
            <person name="Dominguez A."/>
            <person name="Elias M."/>
            <person name="Eslava A.P."/>
            <person name="Glaser F."/>
            <person name="Grimwood J."/>
            <person name="Gutierrez G."/>
            <person name="Heitman J."/>
            <person name="Henrissat B."/>
            <person name="Iturriaga E.A."/>
            <person name="Lang B.F."/>
            <person name="Lavin J.L."/>
            <person name="Lee S."/>
            <person name="Li W."/>
            <person name="Lindquist E."/>
            <person name="Lopez-Garcia S."/>
            <person name="Luque E.M."/>
            <person name="Marcos A.T."/>
            <person name="Martin J."/>
            <person name="McCluskey K."/>
            <person name="Medina H.R."/>
            <person name="Miralles-Duran A."/>
            <person name="Miyazaki A."/>
            <person name="Munoz-Torres E."/>
            <person name="Oguiza J.A."/>
            <person name="Ohm R."/>
            <person name="Olmedo M."/>
            <person name="Orejas M."/>
            <person name="Ortiz-Castellanos L."/>
            <person name="Pisabarro A.G."/>
            <person name="Rodriguez-Romero J."/>
            <person name="Ruiz-Herrera J."/>
            <person name="Ruiz-Vazquez R."/>
            <person name="Sanz C."/>
            <person name="Schackwitz W."/>
            <person name="Schmutz J."/>
            <person name="Shahriari M."/>
            <person name="Shelest E."/>
            <person name="Silva-Franco F."/>
            <person name="Soanes D."/>
            <person name="Syed K."/>
            <person name="Tagua V.G."/>
            <person name="Talbot N.J."/>
            <person name="Thon M."/>
            <person name="De vries R.P."/>
            <person name="Wiebenga A."/>
            <person name="Yadav J.S."/>
            <person name="Braun E.L."/>
            <person name="Baker S."/>
            <person name="Garre V."/>
            <person name="Horwitz B."/>
            <person name="Torres-Martinez S."/>
            <person name="Idnurm A."/>
            <person name="Herrera-Estrella A."/>
            <person name="Gabaldon T."/>
            <person name="Grigoriev I.V."/>
        </authorList>
    </citation>
    <scope>NUCLEOTIDE SEQUENCE [LARGE SCALE GENOMIC DNA]</scope>
    <source>
        <strain evidence="3">NRRL 1555(-)</strain>
    </source>
</reference>
<dbReference type="InParanoid" id="A0A167QQ87"/>
<dbReference type="VEuPathDB" id="FungiDB:PHYBLDRAFT_59098"/>
<dbReference type="AlphaFoldDB" id="A0A167QQ87"/>